<dbReference type="EMBL" id="WIQW01000002">
    <property type="protein sequence ID" value="KAF3112868.1"/>
    <property type="molecule type" value="Genomic_DNA"/>
</dbReference>
<sequence>MPTFLDLPREIRDEIYLSLLLFNVPPDHEIKSSPWGAQGRPCLNVSILRVNHQIHEEASQILYGRNIFPLRVCVEGSGFRDSKPHHWSSVSYETVWESVGYICQLERRGRDDIDAVLERHKLWFQRITDGRFNLPPAQRYRHLLRRFSVSIRDYRSSQWVDEIPAPGDPERRNRRILKSMLVPIEHRLASLIAYENQTINLDITIHRCVHKENFSFVAVYGPQALNQGYFHQLAYIVWPLTTGHRTYSLKMAEQYDGMECRFNAIKEEALEQCTLEPGLGGQAEGGFLVSYANRDTAGTLRSSTGVSTKQKLVLGATWYLGPLESL</sequence>
<evidence type="ECO:0000313" key="4">
    <source>
        <dbReference type="Proteomes" id="UP000480548"/>
    </source>
</evidence>
<dbReference type="Proteomes" id="UP000475325">
    <property type="component" value="Unassembled WGS sequence"/>
</dbReference>
<comment type="caution">
    <text evidence="2">The sequence shown here is derived from an EMBL/GenBank/DDBJ whole genome shotgun (WGS) entry which is preliminary data.</text>
</comment>
<organism evidence="2 4">
    <name type="scientific">Orbilia oligospora</name>
    <name type="common">Nematode-trapping fungus</name>
    <name type="synonym">Arthrobotrys oligospora</name>
    <dbReference type="NCBI Taxonomy" id="2813651"/>
    <lineage>
        <taxon>Eukaryota</taxon>
        <taxon>Fungi</taxon>
        <taxon>Dikarya</taxon>
        <taxon>Ascomycota</taxon>
        <taxon>Pezizomycotina</taxon>
        <taxon>Orbiliomycetes</taxon>
        <taxon>Orbiliales</taxon>
        <taxon>Orbiliaceae</taxon>
        <taxon>Orbilia</taxon>
    </lineage>
</organism>
<protein>
    <submittedName>
        <fullName evidence="2">Uncharacterized protein</fullName>
    </submittedName>
</protein>
<dbReference type="EMBL" id="WIQZ01000012">
    <property type="protein sequence ID" value="KAF3142126.1"/>
    <property type="molecule type" value="Genomic_DNA"/>
</dbReference>
<accession>A0A7C8NU56</accession>
<reference evidence="3 4" key="1">
    <citation type="submission" date="2019-06" db="EMBL/GenBank/DDBJ databases">
        <authorList>
            <person name="Palmer J.M."/>
        </authorList>
    </citation>
    <scope>NUCLEOTIDE SEQUENCE [LARGE SCALE GENOMIC DNA]</scope>
    <source>
        <strain evidence="1 3">TWF102</strain>
        <strain evidence="2 4">TWF703</strain>
    </source>
</reference>
<evidence type="ECO:0000313" key="2">
    <source>
        <dbReference type="EMBL" id="KAF3142126.1"/>
    </source>
</evidence>
<dbReference type="InterPro" id="IPR038883">
    <property type="entry name" value="AN11006-like"/>
</dbReference>
<evidence type="ECO:0000313" key="3">
    <source>
        <dbReference type="Proteomes" id="UP000475325"/>
    </source>
</evidence>
<dbReference type="PANTHER" id="PTHR42085">
    <property type="entry name" value="F-BOX DOMAIN-CONTAINING PROTEIN"/>
    <property type="match status" value="1"/>
</dbReference>
<dbReference type="AlphaFoldDB" id="A0A7C8NU56"/>
<gene>
    <name evidence="1" type="ORF">TWF102_004260</name>
    <name evidence="2" type="ORF">TWF703_001349</name>
</gene>
<name>A0A7C8NU56_ORBOL</name>
<dbReference type="PANTHER" id="PTHR42085:SF2">
    <property type="entry name" value="F-BOX DOMAIN-CONTAINING PROTEIN"/>
    <property type="match status" value="1"/>
</dbReference>
<evidence type="ECO:0000313" key="1">
    <source>
        <dbReference type="EMBL" id="KAF3112868.1"/>
    </source>
</evidence>
<proteinExistence type="predicted"/>
<dbReference type="Proteomes" id="UP000480548">
    <property type="component" value="Unassembled WGS sequence"/>
</dbReference>